<dbReference type="Proteomes" id="UP000000591">
    <property type="component" value="Chromosome II"/>
</dbReference>
<accession>Q75E69</accession>
<dbReference type="HOGENOM" id="CLU_067135_0_0_1"/>
<dbReference type="GO" id="GO:0005730">
    <property type="term" value="C:nucleolus"/>
    <property type="evidence" value="ECO:0007669"/>
    <property type="project" value="UniProtKB-SubCell"/>
</dbReference>
<dbReference type="GO" id="GO:0006397">
    <property type="term" value="P:mRNA processing"/>
    <property type="evidence" value="ECO:0007669"/>
    <property type="project" value="EnsemblFungi"/>
</dbReference>
<dbReference type="GO" id="GO:0005737">
    <property type="term" value="C:cytoplasm"/>
    <property type="evidence" value="ECO:0000318"/>
    <property type="project" value="GO_Central"/>
</dbReference>
<dbReference type="GO" id="GO:0000177">
    <property type="term" value="C:cytoplasmic exosome (RNase complex)"/>
    <property type="evidence" value="ECO:0007669"/>
    <property type="project" value="EnsemblFungi"/>
</dbReference>
<dbReference type="Gene3D" id="2.40.50.140">
    <property type="entry name" value="Nucleic acid-binding proteins"/>
    <property type="match status" value="1"/>
</dbReference>
<dbReference type="GO" id="GO:0000467">
    <property type="term" value="P:exonucleolytic trimming to generate mature 3'-end of 5.8S rRNA from tricistronic rRNA transcript (SSU-rRNA, 5.8S rRNA, LSU-rRNA)"/>
    <property type="evidence" value="ECO:0007669"/>
    <property type="project" value="EnsemblFungi"/>
</dbReference>
<feature type="region of interest" description="Disordered" evidence="4">
    <location>
        <begin position="72"/>
        <end position="99"/>
    </location>
</feature>
<comment type="subcellular location">
    <subcellularLocation>
        <location evidence="1">Nucleus</location>
        <location evidence="1">Nucleolus</location>
    </subcellularLocation>
</comment>
<proteinExistence type="predicted"/>
<dbReference type="GO" id="GO:0071035">
    <property type="term" value="P:nuclear polyadenylation-dependent rRNA catabolic process"/>
    <property type="evidence" value="ECO:0007669"/>
    <property type="project" value="EnsemblFungi"/>
</dbReference>
<sequence length="288" mass="30985">MDFKSKLPKDVYPGHLICPIYHGVEENGTEFVYQFIPGPGTVQQQYTINGQQIDAIAATLLGKVKLREETNALDGSESAKPDAEADPKAENTTEASQGRRVVKKMLVSVSKRASEEDLGSSVDTDFANHLPKEGDVVLTRVTRITLQRANVEILAVENTNSPIDYGVGSKGSGIVASNGGNTGFSMSQVPSDLGETFRGIIRSQDVRATNRDQVKMVEAFRPGDIVRAQVLSLGDGSNYYLTTARNDLGVVFAKASNGAGGLMYAVDWHTMVAPSTGVTELRKCAKPF</sequence>
<dbReference type="PANTHER" id="PTHR12686:SF8">
    <property type="entry name" value="EXOSOME COMPLEX COMPONENT CSL4"/>
    <property type="match status" value="1"/>
</dbReference>
<gene>
    <name evidence="7" type="ORF">AGOS_ABL199W</name>
</gene>
<evidence type="ECO:0000259" key="5">
    <source>
        <dbReference type="Pfam" id="PF10447"/>
    </source>
</evidence>
<dbReference type="GO" id="GO:0000176">
    <property type="term" value="C:nuclear exosome (RNase complex)"/>
    <property type="evidence" value="ECO:0000318"/>
    <property type="project" value="GO_Central"/>
</dbReference>
<dbReference type="STRING" id="284811.Q75E69"/>
<evidence type="ECO:0000256" key="1">
    <source>
        <dbReference type="ARBA" id="ARBA00004604"/>
    </source>
</evidence>
<dbReference type="Gene3D" id="2.40.50.880">
    <property type="match status" value="1"/>
</dbReference>
<dbReference type="OrthoDB" id="440760at2759"/>
<dbReference type="FunFam" id="2.40.50.140:FF:000312">
    <property type="entry name" value="Exosome complex component CSL4"/>
    <property type="match status" value="1"/>
</dbReference>
<dbReference type="eggNOG" id="KOG3409">
    <property type="taxonomic scope" value="Eukaryota"/>
</dbReference>
<protein>
    <submittedName>
        <fullName evidence="7">ABL199Wp</fullName>
    </submittedName>
</protein>
<dbReference type="CDD" id="cd05791">
    <property type="entry name" value="S1_CSL4"/>
    <property type="match status" value="1"/>
</dbReference>
<keyword evidence="2" id="KW-0963">Cytoplasm</keyword>
<dbReference type="SUPFAM" id="SSF50249">
    <property type="entry name" value="Nucleic acid-binding proteins"/>
    <property type="match status" value="1"/>
</dbReference>
<evidence type="ECO:0000313" key="7">
    <source>
        <dbReference type="EMBL" id="AAS50572.1"/>
    </source>
</evidence>
<evidence type="ECO:0000256" key="4">
    <source>
        <dbReference type="SAM" id="MobiDB-lite"/>
    </source>
</evidence>
<dbReference type="EMBL" id="AE016815">
    <property type="protein sequence ID" value="AAS50572.1"/>
    <property type="molecule type" value="Genomic_DNA"/>
</dbReference>
<dbReference type="GeneID" id="4618827"/>
<feature type="compositionally biased region" description="Basic and acidic residues" evidence="4">
    <location>
        <begin position="77"/>
        <end position="91"/>
    </location>
</feature>
<dbReference type="GO" id="GO:0071038">
    <property type="term" value="P:TRAMP-dependent tRNA surveillance pathway"/>
    <property type="evidence" value="ECO:0007669"/>
    <property type="project" value="EnsemblFungi"/>
</dbReference>
<dbReference type="InParanoid" id="Q75E69"/>
<evidence type="ECO:0000259" key="6">
    <source>
        <dbReference type="Pfam" id="PF21551"/>
    </source>
</evidence>
<dbReference type="InterPro" id="IPR048626">
    <property type="entry name" value="CSL4_N"/>
</dbReference>
<dbReference type="GO" id="GO:0003723">
    <property type="term" value="F:RNA binding"/>
    <property type="evidence" value="ECO:0007669"/>
    <property type="project" value="InterPro"/>
</dbReference>
<dbReference type="OMA" id="LMYPIDW"/>
<dbReference type="Pfam" id="PF10447">
    <property type="entry name" value="EXOSC1"/>
    <property type="match status" value="1"/>
</dbReference>
<evidence type="ECO:0000256" key="2">
    <source>
        <dbReference type="ARBA" id="ARBA00022490"/>
    </source>
</evidence>
<dbReference type="KEGG" id="ago:AGOS_ABL199W"/>
<keyword evidence="8" id="KW-1185">Reference proteome</keyword>
<reference evidence="8" key="2">
    <citation type="journal article" date="2013" name="G3 (Bethesda)">
        <title>Genomes of Ashbya fungi isolated from insects reveal four mating-type loci, numerous translocations, lack of transposons, and distinct gene duplications.</title>
        <authorList>
            <person name="Dietrich F.S."/>
            <person name="Voegeli S."/>
            <person name="Kuo S."/>
            <person name="Philippsen P."/>
        </authorList>
    </citation>
    <scope>GENOME REANNOTATION</scope>
    <source>
        <strain evidence="8">ATCC 10895 / CBS 109.51 / FGSC 9923 / NRRL Y-1056</strain>
    </source>
</reference>
<dbReference type="GO" id="GO:0070481">
    <property type="term" value="P:nuclear-transcribed mRNA catabolic process, non-stop decay"/>
    <property type="evidence" value="ECO:0007669"/>
    <property type="project" value="EnsemblFungi"/>
</dbReference>
<organism evidence="7 8">
    <name type="scientific">Eremothecium gossypii (strain ATCC 10895 / CBS 109.51 / FGSC 9923 / NRRL Y-1056)</name>
    <name type="common">Yeast</name>
    <name type="synonym">Ashbya gossypii</name>
    <dbReference type="NCBI Taxonomy" id="284811"/>
    <lineage>
        <taxon>Eukaryota</taxon>
        <taxon>Fungi</taxon>
        <taxon>Dikarya</taxon>
        <taxon>Ascomycota</taxon>
        <taxon>Saccharomycotina</taxon>
        <taxon>Saccharomycetes</taxon>
        <taxon>Saccharomycetales</taxon>
        <taxon>Saccharomycetaceae</taxon>
        <taxon>Eremothecium</taxon>
    </lineage>
</organism>
<dbReference type="Pfam" id="PF21551">
    <property type="entry name" value="CSL4_N"/>
    <property type="match status" value="1"/>
</dbReference>
<dbReference type="InterPro" id="IPR019495">
    <property type="entry name" value="EXOSC1_C"/>
</dbReference>
<name>Q75E69_EREGS</name>
<reference evidence="7 8" key="1">
    <citation type="journal article" date="2004" name="Science">
        <title>The Ashbya gossypii genome as a tool for mapping the ancient Saccharomyces cerevisiae genome.</title>
        <authorList>
            <person name="Dietrich F.S."/>
            <person name="Voegeli S."/>
            <person name="Brachat S."/>
            <person name="Lerch A."/>
            <person name="Gates K."/>
            <person name="Steiner S."/>
            <person name="Mohr C."/>
            <person name="Pohlmann R."/>
            <person name="Luedi P."/>
            <person name="Choi S."/>
            <person name="Wing R.A."/>
            <person name="Flavier A."/>
            <person name="Gaffney T.D."/>
            <person name="Philippsen P."/>
        </authorList>
    </citation>
    <scope>NUCLEOTIDE SEQUENCE [LARGE SCALE GENOMIC DNA]</scope>
    <source>
        <strain evidence="8">ATCC 10895 / CBS 109.51 / FGSC 9923 / NRRL Y-1056</strain>
    </source>
</reference>
<dbReference type="FunCoup" id="Q75E69">
    <property type="interactions" value="346"/>
</dbReference>
<dbReference type="InterPro" id="IPR039771">
    <property type="entry name" value="Csl4"/>
</dbReference>
<dbReference type="InterPro" id="IPR012340">
    <property type="entry name" value="NA-bd_OB-fold"/>
</dbReference>
<dbReference type="AlphaFoldDB" id="Q75E69"/>
<dbReference type="RefSeq" id="NP_982748.1">
    <property type="nucleotide sequence ID" value="NM_208101.1"/>
</dbReference>
<feature type="domain" description="Exosome complex component CSL4 C-terminal" evidence="5">
    <location>
        <begin position="130"/>
        <end position="233"/>
    </location>
</feature>
<evidence type="ECO:0000256" key="3">
    <source>
        <dbReference type="ARBA" id="ARBA00022835"/>
    </source>
</evidence>
<feature type="domain" description="Exosome complex component CSL4 N-terminal" evidence="6">
    <location>
        <begin position="12"/>
        <end position="68"/>
    </location>
</feature>
<keyword evidence="3" id="KW-0271">Exosome</keyword>
<dbReference type="PANTHER" id="PTHR12686">
    <property type="entry name" value="3'-5' EXORIBONUCLEASE CSL4-RELATED"/>
    <property type="match status" value="1"/>
</dbReference>
<evidence type="ECO:0000313" key="8">
    <source>
        <dbReference type="Proteomes" id="UP000000591"/>
    </source>
</evidence>